<feature type="transmembrane region" description="Helical" evidence="6">
    <location>
        <begin position="218"/>
        <end position="243"/>
    </location>
</feature>
<evidence type="ECO:0000256" key="3">
    <source>
        <dbReference type="ARBA" id="ARBA00022989"/>
    </source>
</evidence>
<sequence length="244" mass="24772">MTGDGAGSAPTPGTAKPHHGSVAGRLNWLRAAVLGANDGIVSTAGIVVGVAAASADRGPLFTAGLAGLVAGALSMAVGEYVSVSTARDTERAVLDREEQELQLQPDAELDELVGLYEARGLSPQTARQAAAELTAFDPLAAHAEVELRIDPENLTNPWLAAFSSAASFTVGALLPFLAILIPPPTARIPVTAVVVLLALAVTGWLAARLGGAKPLRPILRVTVGGALAMVITFGIGHLVGVMIA</sequence>
<feature type="transmembrane region" description="Helical" evidence="6">
    <location>
        <begin position="31"/>
        <end position="54"/>
    </location>
</feature>
<keyword evidence="2 6" id="KW-0812">Transmembrane</keyword>
<gene>
    <name evidence="7" type="ORF">H7I41_27695</name>
</gene>
<feature type="transmembrane region" description="Helical" evidence="6">
    <location>
        <begin position="60"/>
        <end position="81"/>
    </location>
</feature>
<proteinExistence type="predicted"/>
<accession>A0A9X2YWU0</accession>
<comment type="subcellular location">
    <subcellularLocation>
        <location evidence="1">Endomembrane system</location>
        <topology evidence="1">Multi-pass membrane protein</topology>
    </subcellularLocation>
</comment>
<dbReference type="GO" id="GO:0005384">
    <property type="term" value="F:manganese ion transmembrane transporter activity"/>
    <property type="evidence" value="ECO:0007669"/>
    <property type="project" value="InterPro"/>
</dbReference>
<evidence type="ECO:0000313" key="8">
    <source>
        <dbReference type="Proteomes" id="UP001140293"/>
    </source>
</evidence>
<dbReference type="InterPro" id="IPR008217">
    <property type="entry name" value="Ccc1_fam"/>
</dbReference>
<reference evidence="7" key="1">
    <citation type="submission" date="2020-07" db="EMBL/GenBank/DDBJ databases">
        <authorList>
            <person name="Pettersson B.M.F."/>
            <person name="Behra P.R.K."/>
            <person name="Ramesh M."/>
            <person name="Das S."/>
            <person name="Dasgupta S."/>
            <person name="Kirsebom L.A."/>
        </authorList>
    </citation>
    <scope>NUCLEOTIDE SEQUENCE</scope>
    <source>
        <strain evidence="7">DSM 44615</strain>
    </source>
</reference>
<dbReference type="PANTHER" id="PTHR31851">
    <property type="entry name" value="FE(2+)/MN(2+) TRANSPORTER PCL1"/>
    <property type="match status" value="1"/>
</dbReference>
<feature type="region of interest" description="Disordered" evidence="5">
    <location>
        <begin position="1"/>
        <end position="20"/>
    </location>
</feature>
<keyword evidence="4 6" id="KW-0472">Membrane</keyword>
<evidence type="ECO:0000313" key="7">
    <source>
        <dbReference type="EMBL" id="MCV7173712.1"/>
    </source>
</evidence>
<keyword evidence="8" id="KW-1185">Reference proteome</keyword>
<feature type="transmembrane region" description="Helical" evidence="6">
    <location>
        <begin position="158"/>
        <end position="181"/>
    </location>
</feature>
<dbReference type="Pfam" id="PF01988">
    <property type="entry name" value="VIT1"/>
    <property type="match status" value="1"/>
</dbReference>
<dbReference type="AlphaFoldDB" id="A0A9X2YWU0"/>
<comment type="caution">
    <text evidence="7">The sequence shown here is derived from an EMBL/GenBank/DDBJ whole genome shotgun (WGS) entry which is preliminary data.</text>
</comment>
<evidence type="ECO:0000256" key="5">
    <source>
        <dbReference type="SAM" id="MobiDB-lite"/>
    </source>
</evidence>
<organism evidence="7 8">
    <name type="scientific">[Mycobacterium] manitobense</name>
    <dbReference type="NCBI Taxonomy" id="190147"/>
    <lineage>
        <taxon>Bacteria</taxon>
        <taxon>Bacillati</taxon>
        <taxon>Actinomycetota</taxon>
        <taxon>Actinomycetes</taxon>
        <taxon>Mycobacteriales</taxon>
        <taxon>Mycobacteriaceae</taxon>
        <taxon>Mycolicibacterium</taxon>
    </lineage>
</organism>
<evidence type="ECO:0000256" key="2">
    <source>
        <dbReference type="ARBA" id="ARBA00022692"/>
    </source>
</evidence>
<protein>
    <submittedName>
        <fullName evidence="7">VIT family protein</fullName>
    </submittedName>
</protein>
<evidence type="ECO:0000256" key="4">
    <source>
        <dbReference type="ARBA" id="ARBA00023136"/>
    </source>
</evidence>
<feature type="transmembrane region" description="Helical" evidence="6">
    <location>
        <begin position="187"/>
        <end position="206"/>
    </location>
</feature>
<name>A0A9X2YWU0_9MYCO</name>
<dbReference type="GO" id="GO:0012505">
    <property type="term" value="C:endomembrane system"/>
    <property type="evidence" value="ECO:0007669"/>
    <property type="project" value="UniProtKB-SubCell"/>
</dbReference>
<dbReference type="EMBL" id="JACKSJ010000250">
    <property type="protein sequence ID" value="MCV7173712.1"/>
    <property type="molecule type" value="Genomic_DNA"/>
</dbReference>
<dbReference type="RefSeq" id="WP_264015880.1">
    <property type="nucleotide sequence ID" value="NZ_JACKSJ010000250.1"/>
</dbReference>
<dbReference type="GO" id="GO:0030026">
    <property type="term" value="P:intracellular manganese ion homeostasis"/>
    <property type="evidence" value="ECO:0007669"/>
    <property type="project" value="InterPro"/>
</dbReference>
<evidence type="ECO:0000256" key="6">
    <source>
        <dbReference type="SAM" id="Phobius"/>
    </source>
</evidence>
<evidence type="ECO:0000256" key="1">
    <source>
        <dbReference type="ARBA" id="ARBA00004127"/>
    </source>
</evidence>
<keyword evidence="3 6" id="KW-1133">Transmembrane helix</keyword>
<dbReference type="Proteomes" id="UP001140293">
    <property type="component" value="Unassembled WGS sequence"/>
</dbReference>
<reference evidence="7" key="2">
    <citation type="journal article" date="2022" name="BMC Genomics">
        <title>Comparative genome analysis of mycobacteria focusing on tRNA and non-coding RNA.</title>
        <authorList>
            <person name="Behra P.R.K."/>
            <person name="Pettersson B.M.F."/>
            <person name="Ramesh M."/>
            <person name="Das S."/>
            <person name="Dasgupta S."/>
            <person name="Kirsebom L.A."/>
        </authorList>
    </citation>
    <scope>NUCLEOTIDE SEQUENCE</scope>
    <source>
        <strain evidence="7">DSM 44615</strain>
    </source>
</reference>
<dbReference type="CDD" id="cd02432">
    <property type="entry name" value="Nodulin-21_like_1"/>
    <property type="match status" value="1"/>
</dbReference>